<comment type="caution">
    <text evidence="1">The sequence shown here is derived from an EMBL/GenBank/DDBJ whole genome shotgun (WGS) entry which is preliminary data.</text>
</comment>
<evidence type="ECO:0000313" key="1">
    <source>
        <dbReference type="EMBL" id="MPN31695.1"/>
    </source>
</evidence>
<name>A0A645GY07_9ZZZZ</name>
<proteinExistence type="predicted"/>
<gene>
    <name evidence="1" type="ORF">SDC9_179169</name>
</gene>
<protein>
    <submittedName>
        <fullName evidence="1">Uncharacterized protein</fullName>
    </submittedName>
</protein>
<accession>A0A645GY07</accession>
<dbReference type="AlphaFoldDB" id="A0A645GY07"/>
<sequence length="87" mass="9140">MGAVHPLAWHLGVQEPGALGGVIDVPARHRRQIGQPPIDHQHLGRLVHGQVDRIVQQVLVGNDLAPSHAGVGTDDGNRFGVVDAAGQ</sequence>
<organism evidence="1">
    <name type="scientific">bioreactor metagenome</name>
    <dbReference type="NCBI Taxonomy" id="1076179"/>
    <lineage>
        <taxon>unclassified sequences</taxon>
        <taxon>metagenomes</taxon>
        <taxon>ecological metagenomes</taxon>
    </lineage>
</organism>
<dbReference type="EMBL" id="VSSQ01083341">
    <property type="protein sequence ID" value="MPN31695.1"/>
    <property type="molecule type" value="Genomic_DNA"/>
</dbReference>
<reference evidence="1" key="1">
    <citation type="submission" date="2019-08" db="EMBL/GenBank/DDBJ databases">
        <authorList>
            <person name="Kucharzyk K."/>
            <person name="Murdoch R.W."/>
            <person name="Higgins S."/>
            <person name="Loffler F."/>
        </authorList>
    </citation>
    <scope>NUCLEOTIDE SEQUENCE</scope>
</reference>